<reference evidence="2" key="1">
    <citation type="submission" date="2019-10" db="EMBL/GenBank/DDBJ databases">
        <authorList>
            <consortium name="DOE Joint Genome Institute"/>
            <person name="Kuo A."/>
            <person name="Miyauchi S."/>
            <person name="Kiss E."/>
            <person name="Drula E."/>
            <person name="Kohler A."/>
            <person name="Sanchez-Garcia M."/>
            <person name="Andreopoulos B."/>
            <person name="Barry K.W."/>
            <person name="Bonito G."/>
            <person name="Buee M."/>
            <person name="Carver A."/>
            <person name="Chen C."/>
            <person name="Cichocki N."/>
            <person name="Clum A."/>
            <person name="Culley D."/>
            <person name="Crous P.W."/>
            <person name="Fauchery L."/>
            <person name="Girlanda M."/>
            <person name="Hayes R."/>
            <person name="Keri Z."/>
            <person name="LaButti K."/>
            <person name="Lipzen A."/>
            <person name="Lombard V."/>
            <person name="Magnuson J."/>
            <person name="Maillard F."/>
            <person name="Morin E."/>
            <person name="Murat C."/>
            <person name="Nolan M."/>
            <person name="Ohm R."/>
            <person name="Pangilinan J."/>
            <person name="Pereira M."/>
            <person name="Perotto S."/>
            <person name="Peter M."/>
            <person name="Riley R."/>
            <person name="Sitrit Y."/>
            <person name="Stielow B."/>
            <person name="Szollosi G."/>
            <person name="Zifcakova L."/>
            <person name="Stursova M."/>
            <person name="Spatafora J.W."/>
            <person name="Tedersoo L."/>
            <person name="Vaario L.-M."/>
            <person name="Yamada A."/>
            <person name="Yan M."/>
            <person name="Wang P."/>
            <person name="Xu J."/>
            <person name="Bruns T."/>
            <person name="Baldrian P."/>
            <person name="Vilgalys R."/>
            <person name="Henrissat B."/>
            <person name="Grigoriev I.V."/>
            <person name="Hibbett D."/>
            <person name="Nagy L.G."/>
            <person name="Martin F.M."/>
        </authorList>
    </citation>
    <scope>NUCLEOTIDE SEQUENCE</scope>
    <source>
        <strain evidence="2">BED1</strain>
    </source>
</reference>
<reference evidence="2" key="2">
    <citation type="journal article" date="2020" name="Nat. Commun.">
        <title>Large-scale genome sequencing of mycorrhizal fungi provides insights into the early evolution of symbiotic traits.</title>
        <authorList>
            <person name="Miyauchi S."/>
            <person name="Kiss E."/>
            <person name="Kuo A."/>
            <person name="Drula E."/>
            <person name="Kohler A."/>
            <person name="Sanchez-Garcia M."/>
            <person name="Morin E."/>
            <person name="Andreopoulos B."/>
            <person name="Barry K.W."/>
            <person name="Bonito G."/>
            <person name="Buee M."/>
            <person name="Carver A."/>
            <person name="Chen C."/>
            <person name="Cichocki N."/>
            <person name="Clum A."/>
            <person name="Culley D."/>
            <person name="Crous P.W."/>
            <person name="Fauchery L."/>
            <person name="Girlanda M."/>
            <person name="Hayes R.D."/>
            <person name="Keri Z."/>
            <person name="LaButti K."/>
            <person name="Lipzen A."/>
            <person name="Lombard V."/>
            <person name="Magnuson J."/>
            <person name="Maillard F."/>
            <person name="Murat C."/>
            <person name="Nolan M."/>
            <person name="Ohm R.A."/>
            <person name="Pangilinan J."/>
            <person name="Pereira M.F."/>
            <person name="Perotto S."/>
            <person name="Peter M."/>
            <person name="Pfister S."/>
            <person name="Riley R."/>
            <person name="Sitrit Y."/>
            <person name="Stielow J.B."/>
            <person name="Szollosi G."/>
            <person name="Zifcakova L."/>
            <person name="Stursova M."/>
            <person name="Spatafora J.W."/>
            <person name="Tedersoo L."/>
            <person name="Vaario L.M."/>
            <person name="Yamada A."/>
            <person name="Yan M."/>
            <person name="Wang P."/>
            <person name="Xu J."/>
            <person name="Bruns T."/>
            <person name="Baldrian P."/>
            <person name="Vilgalys R."/>
            <person name="Dunand C."/>
            <person name="Henrissat B."/>
            <person name="Grigoriev I.V."/>
            <person name="Hibbett D."/>
            <person name="Nagy L.G."/>
            <person name="Martin F.M."/>
        </authorList>
    </citation>
    <scope>NUCLEOTIDE SEQUENCE</scope>
    <source>
        <strain evidence="2">BED1</strain>
    </source>
</reference>
<accession>A0AAD4C746</accession>
<evidence type="ECO:0000313" key="3">
    <source>
        <dbReference type="Proteomes" id="UP001194468"/>
    </source>
</evidence>
<proteinExistence type="predicted"/>
<dbReference type="EMBL" id="WHUW01000003">
    <property type="protein sequence ID" value="KAF8449450.1"/>
    <property type="molecule type" value="Genomic_DNA"/>
</dbReference>
<organism evidence="2 3">
    <name type="scientific">Boletus edulis BED1</name>
    <dbReference type="NCBI Taxonomy" id="1328754"/>
    <lineage>
        <taxon>Eukaryota</taxon>
        <taxon>Fungi</taxon>
        <taxon>Dikarya</taxon>
        <taxon>Basidiomycota</taxon>
        <taxon>Agaricomycotina</taxon>
        <taxon>Agaricomycetes</taxon>
        <taxon>Agaricomycetidae</taxon>
        <taxon>Boletales</taxon>
        <taxon>Boletineae</taxon>
        <taxon>Boletaceae</taxon>
        <taxon>Boletoideae</taxon>
        <taxon>Boletus</taxon>
    </lineage>
</organism>
<dbReference type="Proteomes" id="UP001194468">
    <property type="component" value="Unassembled WGS sequence"/>
</dbReference>
<dbReference type="AlphaFoldDB" id="A0AAD4C746"/>
<feature type="region of interest" description="Disordered" evidence="1">
    <location>
        <begin position="148"/>
        <end position="169"/>
    </location>
</feature>
<evidence type="ECO:0000256" key="1">
    <source>
        <dbReference type="SAM" id="MobiDB-lite"/>
    </source>
</evidence>
<name>A0AAD4C746_BOLED</name>
<keyword evidence="3" id="KW-1185">Reference proteome</keyword>
<sequence length="265" mass="30296">MPQEWTTEDQKSFLKEELMAFKRIEWPMVLPGVPDSAVLTPDQIKMLADAIKLHQDQLRRWMHWHSGAGDKRSVNAKTAKIMKGLLQPKTRSRKPWEVYSKLYYTTRIQPHIEKGMSISEVNETIKEIFADKTLEVKAEVQILCDEDQKEKKKRKTSEMQSENAESNAGEAMEIDPMTLHSNIQQCGPALQRVLEHFSRKTCWSFSVLMGGLDPVDPEASHLLMGNGSLHVGKTRDGHDFSEVYPNFDAQVVEAYGEFLSRTCSE</sequence>
<comment type="caution">
    <text evidence="2">The sequence shown here is derived from an EMBL/GenBank/DDBJ whole genome shotgun (WGS) entry which is preliminary data.</text>
</comment>
<evidence type="ECO:0000313" key="2">
    <source>
        <dbReference type="EMBL" id="KAF8449450.1"/>
    </source>
</evidence>
<protein>
    <submittedName>
        <fullName evidence="2">Uncharacterized protein</fullName>
    </submittedName>
</protein>
<gene>
    <name evidence="2" type="ORF">L210DRAFT_878367</name>
</gene>